<keyword evidence="1" id="KW-0732">Signal</keyword>
<dbReference type="EMBL" id="SSOP01000190">
    <property type="protein sequence ID" value="KAB5590182.1"/>
    <property type="molecule type" value="Genomic_DNA"/>
</dbReference>
<gene>
    <name evidence="2" type="ORF">CTheo_6375</name>
</gene>
<feature type="chain" id="PRO_5024438462" evidence="1">
    <location>
        <begin position="16"/>
        <end position="262"/>
    </location>
</feature>
<organism evidence="2 3">
    <name type="scientific">Ceratobasidium theobromae</name>
    <dbReference type="NCBI Taxonomy" id="1582974"/>
    <lineage>
        <taxon>Eukaryota</taxon>
        <taxon>Fungi</taxon>
        <taxon>Dikarya</taxon>
        <taxon>Basidiomycota</taxon>
        <taxon>Agaricomycotina</taxon>
        <taxon>Agaricomycetes</taxon>
        <taxon>Cantharellales</taxon>
        <taxon>Ceratobasidiaceae</taxon>
        <taxon>Ceratobasidium</taxon>
    </lineage>
</organism>
<reference evidence="2 3" key="1">
    <citation type="journal article" date="2019" name="Fungal Biol. Biotechnol.">
        <title>Draft genome sequence of fastidious pathogen Ceratobasidium theobromae, which causes vascular-streak dieback in Theobroma cacao.</title>
        <authorList>
            <person name="Ali S.S."/>
            <person name="Asman A."/>
            <person name="Shao J."/>
            <person name="Firmansyah A.P."/>
            <person name="Susilo A.W."/>
            <person name="Rosmana A."/>
            <person name="McMahon P."/>
            <person name="Junaid M."/>
            <person name="Guest D."/>
            <person name="Kheng T.Y."/>
            <person name="Meinhardt L.W."/>
            <person name="Bailey B.A."/>
        </authorList>
    </citation>
    <scope>NUCLEOTIDE SEQUENCE [LARGE SCALE GENOMIC DNA]</scope>
    <source>
        <strain evidence="2 3">CT2</strain>
    </source>
</reference>
<dbReference type="Proteomes" id="UP000383932">
    <property type="component" value="Unassembled WGS sequence"/>
</dbReference>
<proteinExistence type="predicted"/>
<keyword evidence="3" id="KW-1185">Reference proteome</keyword>
<comment type="caution">
    <text evidence="2">The sequence shown here is derived from an EMBL/GenBank/DDBJ whole genome shotgun (WGS) entry which is preliminary data.</text>
</comment>
<accession>A0A5N5QEK1</accession>
<feature type="signal peptide" evidence="1">
    <location>
        <begin position="1"/>
        <end position="15"/>
    </location>
</feature>
<dbReference type="AlphaFoldDB" id="A0A5N5QEK1"/>
<protein>
    <submittedName>
        <fullName evidence="2">Uncharacterized protein</fullName>
    </submittedName>
</protein>
<evidence type="ECO:0000313" key="2">
    <source>
        <dbReference type="EMBL" id="KAB5590182.1"/>
    </source>
</evidence>
<sequence>MRFWIIAIWTGLVLGRPTVRGSRLINPAPGLQAELEDTSYAATARTSLISDHHPRTSQTQVTCNVLVKQDSTTLGYVSPVWNRYGEYGTFQASSSGALQVQFSYDDSSQNRLDLTAINGPSNTFPMFGGIVGYSSGDDLGPGSFDYIYLGGTASTPVGSPPVNGPNSFDAQKDYNRKIESAIWKYTPSTGQLIPQWVNTNSAMFPNYVLYGAGDKVLVVTGDKAVFQSKVPAGAYPEVVGNLLDQVVIVILTGWRQTLTCVP</sequence>
<evidence type="ECO:0000313" key="3">
    <source>
        <dbReference type="Proteomes" id="UP000383932"/>
    </source>
</evidence>
<dbReference type="OrthoDB" id="4584900at2759"/>
<name>A0A5N5QEK1_9AGAM</name>
<evidence type="ECO:0000256" key="1">
    <source>
        <dbReference type="SAM" id="SignalP"/>
    </source>
</evidence>